<name>A0ABW9ARG5_9BURK</name>
<protein>
    <submittedName>
        <fullName evidence="1">HEPN domain-containing protein</fullName>
    </submittedName>
</protein>
<dbReference type="RefSeq" id="WP_408178026.1">
    <property type="nucleotide sequence ID" value="NZ_JAQQEZ010000010.1"/>
</dbReference>
<evidence type="ECO:0000313" key="1">
    <source>
        <dbReference type="EMBL" id="MFM0002759.1"/>
    </source>
</evidence>
<reference evidence="1 2" key="1">
    <citation type="journal article" date="2024" name="Chem. Sci.">
        <title>Discovery of megapolipeptins by genome mining of a Burkholderiales bacteria collection.</title>
        <authorList>
            <person name="Paulo B.S."/>
            <person name="Recchia M.J.J."/>
            <person name="Lee S."/>
            <person name="Fergusson C.H."/>
            <person name="Romanowski S.B."/>
            <person name="Hernandez A."/>
            <person name="Krull N."/>
            <person name="Liu D.Y."/>
            <person name="Cavanagh H."/>
            <person name="Bos A."/>
            <person name="Gray C.A."/>
            <person name="Murphy B.T."/>
            <person name="Linington R.G."/>
            <person name="Eustaquio A.S."/>
        </authorList>
    </citation>
    <scope>NUCLEOTIDE SEQUENCE [LARGE SCALE GENOMIC DNA]</scope>
    <source>
        <strain evidence="1 2">RL17-350-BIC-A</strain>
    </source>
</reference>
<accession>A0ABW9ARG5</accession>
<dbReference type="EMBL" id="JAQQEZ010000010">
    <property type="protein sequence ID" value="MFM0002759.1"/>
    <property type="molecule type" value="Genomic_DNA"/>
</dbReference>
<organism evidence="1 2">
    <name type="scientific">Paraburkholderia dipogonis</name>
    <dbReference type="NCBI Taxonomy" id="1211383"/>
    <lineage>
        <taxon>Bacteria</taxon>
        <taxon>Pseudomonadati</taxon>
        <taxon>Pseudomonadota</taxon>
        <taxon>Betaproteobacteria</taxon>
        <taxon>Burkholderiales</taxon>
        <taxon>Burkholderiaceae</taxon>
        <taxon>Paraburkholderia</taxon>
    </lineage>
</organism>
<proteinExistence type="predicted"/>
<keyword evidence="2" id="KW-1185">Reference proteome</keyword>
<gene>
    <name evidence="1" type="ORF">PQR57_17195</name>
</gene>
<sequence length="428" mass="47599">MDLHRGQLDALQKLVAGVSVIKGSLAHVREIDLFERFENQIVKAVPWKDLIGRLEFGQIVWRTIYQLVGRVSPEYEGMLSDFGNEAISNEIVEAIRAKLESLPCRYDVYVPMAAMQELHCEEIQITDNVAISDALHDEQLRSLIGYGGAAQDLHRALSGLSPIPKSIVAIRYLRISTIGYGDDSPQSPAVRQAWSTAKQFIFVGMASGALAPSGASLFDTGFSLNNNIPSLVVARNGGEEVFRTSPGFELSQLLHSMRFKSLKFLHFEKGRSLLDGEERDATTGDEVQRSVVRAMNTAAAFLKIGSTDAAPVRAAMEWFIDADASQNETVAFLQRCIGLEALLGSSESRRDVTERLADRYSYLVANTGTKRDAERSKFVSMYKHRSEIVHGRSTRLSDEHRAASWDARNMLLLATWREMQNILKEADS</sequence>
<evidence type="ECO:0000313" key="2">
    <source>
        <dbReference type="Proteomes" id="UP001629230"/>
    </source>
</evidence>
<dbReference type="Proteomes" id="UP001629230">
    <property type="component" value="Unassembled WGS sequence"/>
</dbReference>
<comment type="caution">
    <text evidence="1">The sequence shown here is derived from an EMBL/GenBank/DDBJ whole genome shotgun (WGS) entry which is preliminary data.</text>
</comment>